<comment type="similarity">
    <text evidence="1">Belongs to the bacterial solute-binding protein ModA family.</text>
</comment>
<dbReference type="NCBIfam" id="TIGR01256">
    <property type="entry name" value="modA"/>
    <property type="match status" value="1"/>
</dbReference>
<comment type="subunit">
    <text evidence="5">The complex is composed of two ATP-binding proteins (ModC), two transmembrane proteins (ModB) and a solute-binding protein (ModA).</text>
</comment>
<accession>A0A917Z7E2</accession>
<keyword evidence="2 6" id="KW-0500">Molybdenum</keyword>
<proteinExistence type="inferred from homology"/>
<organism evidence="7 8">
    <name type="scientific">Marinobacterium nitratireducens</name>
    <dbReference type="NCBI Taxonomy" id="518897"/>
    <lineage>
        <taxon>Bacteria</taxon>
        <taxon>Pseudomonadati</taxon>
        <taxon>Pseudomonadota</taxon>
        <taxon>Gammaproteobacteria</taxon>
        <taxon>Oceanospirillales</taxon>
        <taxon>Oceanospirillaceae</taxon>
        <taxon>Marinobacterium</taxon>
    </lineage>
</organism>
<dbReference type="Gene3D" id="3.40.190.10">
    <property type="entry name" value="Periplasmic binding protein-like II"/>
    <property type="match status" value="2"/>
</dbReference>
<keyword evidence="8" id="KW-1185">Reference proteome</keyword>
<dbReference type="Proteomes" id="UP000599578">
    <property type="component" value="Unassembled WGS sequence"/>
</dbReference>
<dbReference type="EMBL" id="BMLT01000002">
    <property type="protein sequence ID" value="GGO77313.1"/>
    <property type="molecule type" value="Genomic_DNA"/>
</dbReference>
<evidence type="ECO:0000256" key="1">
    <source>
        <dbReference type="ARBA" id="ARBA00009175"/>
    </source>
</evidence>
<dbReference type="PIRSF" id="PIRSF004846">
    <property type="entry name" value="ModA"/>
    <property type="match status" value="1"/>
</dbReference>
<gene>
    <name evidence="7" type="primary">modA</name>
    <name evidence="7" type="ORF">GCM10011348_06550</name>
</gene>
<dbReference type="GO" id="GO:0046872">
    <property type="term" value="F:metal ion binding"/>
    <property type="evidence" value="ECO:0007669"/>
    <property type="project" value="UniProtKB-KW"/>
</dbReference>
<dbReference type="PANTHER" id="PTHR30632:SF14">
    <property type="entry name" value="TUNGSTATE_MOLYBDATE_CHROMATE-BINDING PROTEIN MODA"/>
    <property type="match status" value="1"/>
</dbReference>
<evidence type="ECO:0000313" key="8">
    <source>
        <dbReference type="Proteomes" id="UP000599578"/>
    </source>
</evidence>
<dbReference type="GO" id="GO:0015689">
    <property type="term" value="P:molybdate ion transport"/>
    <property type="evidence" value="ECO:0007669"/>
    <property type="project" value="InterPro"/>
</dbReference>
<name>A0A917Z7E2_9GAMM</name>
<comment type="caution">
    <text evidence="7">The sequence shown here is derived from an EMBL/GenBank/DDBJ whole genome shotgun (WGS) entry which is preliminary data.</text>
</comment>
<evidence type="ECO:0000256" key="5">
    <source>
        <dbReference type="ARBA" id="ARBA00062515"/>
    </source>
</evidence>
<dbReference type="PANTHER" id="PTHR30632">
    <property type="entry name" value="MOLYBDATE-BINDING PERIPLASMIC PROTEIN"/>
    <property type="match status" value="1"/>
</dbReference>
<keyword evidence="3 6" id="KW-0479">Metal-binding</keyword>
<dbReference type="Pfam" id="PF13531">
    <property type="entry name" value="SBP_bac_11"/>
    <property type="match status" value="1"/>
</dbReference>
<sequence length="226" mass="24551">MAVATNFIEVMEALVLNFERASGHEVILSSGATGKLYAQIRNGAPFDLFFAADERRPALLEQEGVALPGSRFTYARGELVLWSPQQDLIADGPGVLRQASFGYLAIANPKTAPYGRAAEQTLARLGLWEQLQDRLVRGENIGQAHQYVHSGNAALGFVAKSQVYRDGHYAAGSHWAVPAELYAPIVQQVVQLQPGEAAEALLEYIASAEARLLIERHGYSAFVEGD</sequence>
<feature type="binding site" evidence="6">
    <location>
        <position position="141"/>
    </location>
    <ligand>
        <name>molybdate</name>
        <dbReference type="ChEBI" id="CHEBI:36264"/>
    </ligand>
</feature>
<evidence type="ECO:0000256" key="3">
    <source>
        <dbReference type="ARBA" id="ARBA00022723"/>
    </source>
</evidence>
<keyword evidence="4" id="KW-0732">Signal</keyword>
<dbReference type="InterPro" id="IPR044084">
    <property type="entry name" value="AvModA-like_subst-bd"/>
</dbReference>
<dbReference type="SUPFAM" id="SSF53850">
    <property type="entry name" value="Periplasmic binding protein-like II"/>
    <property type="match status" value="1"/>
</dbReference>
<reference evidence="7 8" key="1">
    <citation type="journal article" date="2014" name="Int. J. Syst. Evol. Microbiol.">
        <title>Complete genome sequence of Corynebacterium casei LMG S-19264T (=DSM 44701T), isolated from a smear-ripened cheese.</title>
        <authorList>
            <consortium name="US DOE Joint Genome Institute (JGI-PGF)"/>
            <person name="Walter F."/>
            <person name="Albersmeier A."/>
            <person name="Kalinowski J."/>
            <person name="Ruckert C."/>
        </authorList>
    </citation>
    <scope>NUCLEOTIDE SEQUENCE [LARGE SCALE GENOMIC DNA]</scope>
    <source>
        <strain evidence="7 8">CGMCC 1.7286</strain>
    </source>
</reference>
<protein>
    <submittedName>
        <fullName evidence="7">Molybdate-binding periplasmic protein ModA</fullName>
    </submittedName>
</protein>
<evidence type="ECO:0000256" key="4">
    <source>
        <dbReference type="ARBA" id="ARBA00022729"/>
    </source>
</evidence>
<evidence type="ECO:0000256" key="2">
    <source>
        <dbReference type="ARBA" id="ARBA00022505"/>
    </source>
</evidence>
<dbReference type="AlphaFoldDB" id="A0A917Z7E2"/>
<dbReference type="CDD" id="cd13539">
    <property type="entry name" value="PBP2_AvModA"/>
    <property type="match status" value="1"/>
</dbReference>
<feature type="binding site" evidence="6">
    <location>
        <position position="33"/>
    </location>
    <ligand>
        <name>molybdate</name>
        <dbReference type="ChEBI" id="CHEBI:36264"/>
    </ligand>
</feature>
<evidence type="ECO:0000256" key="6">
    <source>
        <dbReference type="PIRSR" id="PIRSR004846-1"/>
    </source>
</evidence>
<dbReference type="GO" id="GO:1901359">
    <property type="term" value="F:tungstate binding"/>
    <property type="evidence" value="ECO:0007669"/>
    <property type="project" value="UniProtKB-ARBA"/>
</dbReference>
<dbReference type="InterPro" id="IPR005950">
    <property type="entry name" value="ModA"/>
</dbReference>
<dbReference type="InterPro" id="IPR050682">
    <property type="entry name" value="ModA/WtpA"/>
</dbReference>
<dbReference type="GO" id="GO:0030973">
    <property type="term" value="F:molybdate ion binding"/>
    <property type="evidence" value="ECO:0007669"/>
    <property type="project" value="InterPro"/>
</dbReference>
<evidence type="ECO:0000313" key="7">
    <source>
        <dbReference type="EMBL" id="GGO77313.1"/>
    </source>
</evidence>
<dbReference type="FunFam" id="3.40.190.10:FF:000035">
    <property type="entry name" value="Molybdate ABC transporter substrate-binding protein"/>
    <property type="match status" value="1"/>
</dbReference>